<protein>
    <submittedName>
        <fullName evidence="2">Uncharacterized protein</fullName>
    </submittedName>
</protein>
<evidence type="ECO:0000256" key="1">
    <source>
        <dbReference type="SAM" id="MobiDB-lite"/>
    </source>
</evidence>
<feature type="compositionally biased region" description="Basic residues" evidence="1">
    <location>
        <begin position="50"/>
        <end position="64"/>
    </location>
</feature>
<sequence length="108" mass="11966">MGFIIERFSKPTAGRGPVKPHSTLAMSGYWNPCVGLRGRTECSGDGLKLRAQRRSPHRRTKRQVARGALSREARPASVPRGTFSVPHMFQVRCCRPEARTASASCKRS</sequence>
<evidence type="ECO:0000313" key="2">
    <source>
        <dbReference type="EMBL" id="KAJ1181887.1"/>
    </source>
</evidence>
<proteinExistence type="predicted"/>
<name>A0AAV7TZ00_PLEWA</name>
<dbReference type="Proteomes" id="UP001066276">
    <property type="component" value="Chromosome 3_2"/>
</dbReference>
<evidence type="ECO:0000313" key="3">
    <source>
        <dbReference type="Proteomes" id="UP001066276"/>
    </source>
</evidence>
<dbReference type="EMBL" id="JANPWB010000006">
    <property type="protein sequence ID" value="KAJ1181887.1"/>
    <property type="molecule type" value="Genomic_DNA"/>
</dbReference>
<organism evidence="2 3">
    <name type="scientific">Pleurodeles waltl</name>
    <name type="common">Iberian ribbed newt</name>
    <dbReference type="NCBI Taxonomy" id="8319"/>
    <lineage>
        <taxon>Eukaryota</taxon>
        <taxon>Metazoa</taxon>
        <taxon>Chordata</taxon>
        <taxon>Craniata</taxon>
        <taxon>Vertebrata</taxon>
        <taxon>Euteleostomi</taxon>
        <taxon>Amphibia</taxon>
        <taxon>Batrachia</taxon>
        <taxon>Caudata</taxon>
        <taxon>Salamandroidea</taxon>
        <taxon>Salamandridae</taxon>
        <taxon>Pleurodelinae</taxon>
        <taxon>Pleurodeles</taxon>
    </lineage>
</organism>
<dbReference type="AlphaFoldDB" id="A0AAV7TZ00"/>
<accession>A0AAV7TZ00</accession>
<keyword evidence="3" id="KW-1185">Reference proteome</keyword>
<feature type="region of interest" description="Disordered" evidence="1">
    <location>
        <begin position="47"/>
        <end position="81"/>
    </location>
</feature>
<gene>
    <name evidence="2" type="ORF">NDU88_007086</name>
</gene>
<comment type="caution">
    <text evidence="2">The sequence shown here is derived from an EMBL/GenBank/DDBJ whole genome shotgun (WGS) entry which is preliminary data.</text>
</comment>
<reference evidence="2" key="1">
    <citation type="journal article" date="2022" name="bioRxiv">
        <title>Sequencing and chromosome-scale assembly of the giantPleurodeles waltlgenome.</title>
        <authorList>
            <person name="Brown T."/>
            <person name="Elewa A."/>
            <person name="Iarovenko S."/>
            <person name="Subramanian E."/>
            <person name="Araus A.J."/>
            <person name="Petzold A."/>
            <person name="Susuki M."/>
            <person name="Suzuki K.-i.T."/>
            <person name="Hayashi T."/>
            <person name="Toyoda A."/>
            <person name="Oliveira C."/>
            <person name="Osipova E."/>
            <person name="Leigh N.D."/>
            <person name="Simon A."/>
            <person name="Yun M.H."/>
        </authorList>
    </citation>
    <scope>NUCLEOTIDE SEQUENCE</scope>
    <source>
        <strain evidence="2">20211129_DDA</strain>
        <tissue evidence="2">Liver</tissue>
    </source>
</reference>